<organism evidence="4">
    <name type="scientific">Hyalella azteca</name>
    <name type="common">Amphipod</name>
    <dbReference type="NCBI Taxonomy" id="294128"/>
    <lineage>
        <taxon>Eukaryota</taxon>
        <taxon>Metazoa</taxon>
        <taxon>Ecdysozoa</taxon>
        <taxon>Arthropoda</taxon>
        <taxon>Crustacea</taxon>
        <taxon>Multicrustacea</taxon>
        <taxon>Malacostraca</taxon>
        <taxon>Eumalacostraca</taxon>
        <taxon>Peracarida</taxon>
        <taxon>Amphipoda</taxon>
        <taxon>Senticaudata</taxon>
        <taxon>Talitrida</taxon>
        <taxon>Talitroidea</taxon>
        <taxon>Hyalellidae</taxon>
        <taxon>Hyalella</taxon>
    </lineage>
</organism>
<evidence type="ECO:0000256" key="1">
    <source>
        <dbReference type="ARBA" id="ARBA00022737"/>
    </source>
</evidence>
<feature type="repeat" description="TPR" evidence="3">
    <location>
        <begin position="495"/>
        <end position="528"/>
    </location>
</feature>
<dbReference type="EMBL" id="JQDR03007959">
    <property type="protein sequence ID" value="KAA0197853.1"/>
    <property type="molecule type" value="Genomic_DNA"/>
</dbReference>
<proteinExistence type="predicted"/>
<reference evidence="4" key="2">
    <citation type="journal article" date="2018" name="Environ. Sci. Technol.">
        <title>The Toxicogenome of Hyalella azteca: A Model for Sediment Ecotoxicology and Evolutionary Toxicology.</title>
        <authorList>
            <person name="Poynton H.C."/>
            <person name="Hasenbein S."/>
            <person name="Benoit J.B."/>
            <person name="Sepulveda M.S."/>
            <person name="Poelchau M.F."/>
            <person name="Hughes D.S.T."/>
            <person name="Murali S.C."/>
            <person name="Chen S."/>
            <person name="Glastad K.M."/>
            <person name="Goodisman M.A.D."/>
            <person name="Werren J.H."/>
            <person name="Vineis J.H."/>
            <person name="Bowen J.L."/>
            <person name="Friedrich M."/>
            <person name="Jones J."/>
            <person name="Robertson H.M."/>
            <person name="Feyereisen R."/>
            <person name="Mechler-Hickson A."/>
            <person name="Mathers N."/>
            <person name="Lee C.E."/>
            <person name="Colbourne J.K."/>
            <person name="Biales A."/>
            <person name="Johnston J.S."/>
            <person name="Wellborn G.A."/>
            <person name="Rosendale A.J."/>
            <person name="Cridge A.G."/>
            <person name="Munoz-Torres M.C."/>
            <person name="Bain P.A."/>
            <person name="Manny A.R."/>
            <person name="Major K.M."/>
            <person name="Lambert F.N."/>
            <person name="Vulpe C.D."/>
            <person name="Tuck P."/>
            <person name="Blalock B.J."/>
            <person name="Lin Y.Y."/>
            <person name="Smith M.E."/>
            <person name="Ochoa-Acuna H."/>
            <person name="Chen M.M."/>
            <person name="Childers C.P."/>
            <person name="Qu J."/>
            <person name="Dugan S."/>
            <person name="Lee S.L."/>
            <person name="Chao H."/>
            <person name="Dinh H."/>
            <person name="Han Y."/>
            <person name="Doddapaneni H."/>
            <person name="Worley K.C."/>
            <person name="Muzny D.M."/>
            <person name="Gibbs R.A."/>
            <person name="Richards S."/>
        </authorList>
    </citation>
    <scope>NUCLEOTIDE SEQUENCE</scope>
    <source>
        <strain evidence="4">HAZT.00-mixed</strain>
        <tissue evidence="4">Whole organism</tissue>
    </source>
</reference>
<dbReference type="Gene3D" id="1.25.40.10">
    <property type="entry name" value="Tetratricopeptide repeat domain"/>
    <property type="match status" value="5"/>
</dbReference>
<dbReference type="SUPFAM" id="SSF48452">
    <property type="entry name" value="TPR-like"/>
    <property type="match status" value="5"/>
</dbReference>
<dbReference type="KEGG" id="hazt:108667795"/>
<dbReference type="Proteomes" id="UP000711488">
    <property type="component" value="Unassembled WGS sequence"/>
</dbReference>
<dbReference type="OrthoDB" id="421075at2759"/>
<feature type="repeat" description="TPR" evidence="3">
    <location>
        <begin position="868"/>
        <end position="901"/>
    </location>
</feature>
<evidence type="ECO:0000256" key="2">
    <source>
        <dbReference type="ARBA" id="ARBA00022803"/>
    </source>
</evidence>
<keyword evidence="5" id="KW-1185">Reference proteome</keyword>
<feature type="repeat" description="TPR" evidence="3">
    <location>
        <begin position="564"/>
        <end position="597"/>
    </location>
</feature>
<dbReference type="InterPro" id="IPR019734">
    <property type="entry name" value="TPR_rpt"/>
</dbReference>
<dbReference type="InterPro" id="IPR011990">
    <property type="entry name" value="TPR-like_helical_dom_sf"/>
</dbReference>
<reference evidence="4" key="3">
    <citation type="submission" date="2019-06" db="EMBL/GenBank/DDBJ databases">
        <authorList>
            <person name="Poynton C."/>
            <person name="Hasenbein S."/>
            <person name="Benoit J.B."/>
            <person name="Sepulveda M.S."/>
            <person name="Poelchau M.F."/>
            <person name="Murali S.C."/>
            <person name="Chen S."/>
            <person name="Glastad K.M."/>
            <person name="Werren J.H."/>
            <person name="Vineis J.H."/>
            <person name="Bowen J.L."/>
            <person name="Friedrich M."/>
            <person name="Jones J."/>
            <person name="Robertson H.M."/>
            <person name="Feyereisen R."/>
            <person name="Mechler-Hickson A."/>
            <person name="Mathers N."/>
            <person name="Lee C.E."/>
            <person name="Colbourne J.K."/>
            <person name="Biales A."/>
            <person name="Johnston J.S."/>
            <person name="Wellborn G.A."/>
            <person name="Rosendale A.J."/>
            <person name="Cridge A.G."/>
            <person name="Munoz-Torres M.C."/>
            <person name="Bain P.A."/>
            <person name="Manny A.R."/>
            <person name="Major K.M."/>
            <person name="Lambert F.N."/>
            <person name="Vulpe C.D."/>
            <person name="Tuck P."/>
            <person name="Blalock B.J."/>
            <person name="Lin Y.-Y."/>
            <person name="Smith M.E."/>
            <person name="Ochoa-Acuna H."/>
            <person name="Chen M.-J.M."/>
            <person name="Childers C.P."/>
            <person name="Qu J."/>
            <person name="Dugan S."/>
            <person name="Lee S.L."/>
            <person name="Chao H."/>
            <person name="Dinh H."/>
            <person name="Han Y."/>
            <person name="Doddapaneni H."/>
            <person name="Worley K.C."/>
            <person name="Muzny D.M."/>
            <person name="Gibbs R.A."/>
            <person name="Richards S."/>
        </authorList>
    </citation>
    <scope>NUCLEOTIDE SEQUENCE</scope>
    <source>
        <strain evidence="4">HAZT.00-mixed</strain>
        <tissue evidence="4">Whole organism</tissue>
    </source>
</reference>
<dbReference type="PANTHER" id="PTHR15704">
    <property type="entry name" value="SUPERKILLER 3 PROTEIN-RELATED"/>
    <property type="match status" value="1"/>
</dbReference>
<name>A0A6A0H546_HYAAZ</name>
<keyword evidence="2 3" id="KW-0802">TPR repeat</keyword>
<dbReference type="PANTHER" id="PTHR15704:SF7">
    <property type="entry name" value="SUPERKILLER COMPLEX PROTEIN 3"/>
    <property type="match status" value="1"/>
</dbReference>
<dbReference type="Proteomes" id="UP000694843">
    <property type="component" value="Unplaced"/>
</dbReference>
<dbReference type="SMART" id="SM00028">
    <property type="entry name" value="TPR"/>
    <property type="match status" value="12"/>
</dbReference>
<evidence type="ECO:0000313" key="4">
    <source>
        <dbReference type="EMBL" id="KAA0197853.1"/>
    </source>
</evidence>
<feature type="repeat" description="TPR" evidence="3">
    <location>
        <begin position="461"/>
        <end position="494"/>
    </location>
</feature>
<evidence type="ECO:0000313" key="6">
    <source>
        <dbReference type="RefSeq" id="XP_018010354.1"/>
    </source>
</evidence>
<dbReference type="GO" id="GO:0006401">
    <property type="term" value="P:RNA catabolic process"/>
    <property type="evidence" value="ECO:0007669"/>
    <property type="project" value="InterPro"/>
</dbReference>
<dbReference type="Pfam" id="PF13432">
    <property type="entry name" value="TPR_16"/>
    <property type="match status" value="1"/>
</dbReference>
<dbReference type="GeneID" id="108667795"/>
<reference evidence="6" key="4">
    <citation type="submission" date="2025-04" db="UniProtKB">
        <authorList>
            <consortium name="RefSeq"/>
        </authorList>
    </citation>
    <scope>IDENTIFICATION</scope>
    <source>
        <tissue evidence="6">Whole organism</tissue>
    </source>
</reference>
<keyword evidence="1" id="KW-0677">Repeat</keyword>
<sequence>MAPDIKAALKEAKTGIKENNYEQVLKYCKIVLKHDRNNYQALVMFARACQEQGKYEDSKKALLLASSVEPDTPVAWQGLAALFDSQPQLSTPSESIKVYGKLVAVFDSGQKHMAFLRKLATAYENAGEALNAADTLLKLLPLAKDEDKNDGKEIAQCVVNVLSPIQNTLSPDWLQNLLGMVKALLSDSVLGSNERNYQLYLSLCHKLEDRVELLAAARIMYSLFKTAYPLEWIARVFVEDHLPWKSHSSDSILLWSDCDASITKLFDMYPATLWGNLALGLQYQESEDLKNSLVCYKRACERSKGHFSNSDGQPIIWWRLYLEALEKAKDWPGVESTATCIISILSEKKSKWPGSFEDKDTVIQKLSFLKAQALMKMGHEKHFTIALSILRKLDLNVSELIIECLSHTDLVAAREELSKMQSSTCGVVYEVLHAKLLYLEGDLAGAEKFLTHALEKDPLNVDVLILLGRIYQQNKNDSASLKCLLQAAKLDPSREKAFLYLGHHYRRVGDKIKACKCYHKAYMLAPVAEEEGAALSDIYRELGEFDKNFALLTSVTSEGSSGGAWAWLRMGLHHLSVYDSQKAISALQRCLQLQHNHRQALESLGDAYLARGSYVAAQKVYEKISTLDPKAIYPRCQIAKIHLCIGEPTIAVSRYEELLAMCHDTNLLSVIFLGLAQAHIALASQHASTKHLDNTLSHCLLAIKNLDEARELQPLAISIWKSLGDACSLLHRLPRYLCIKSIQIPARLVKPDYQVGEMSEVSLLNVLQLGSKCYGVAAKLSPSDSSLWHDLGLSYYFTAKYVDMMEDSPKFSSLMQRAQNCIRKSLTLSPRDSQVWDTLGVISIHPSVKNHSLAQHSFIRSIQLQPCASNWTHLGAFYLVCGEVQLAHQAFCQAQALDPRFVTCWTGQALVAESVQHYDAADLFRHCCTLGAHPESGLGHAHHVTIALNEGKTIASSVLSLAVDAMLFYSREFDDDPVGLNLAALCLEKFGMENTASELYDVALNNCNQLQQGSKPDSNLSDTIRSNYGRVLTSLGRVKDAVRHFSSITEPDFQSECNSALACLKGEDYETGYSKYQSALHWLAQNHHHKANVLVALACLQYKFGKVQEAKTLLFESCREGGGCVAGILALGALGLLEGDATLINAALNELVPHRHSEEASHHIAFLTAAQEILRGQTNVAKCILSRAVLCRPQCQHIWRFLSWHLATSASKTTPKTSQEIKSAEKRSKSIVRSASAACVLSQSRSTAATRSHFVPTEDGTTRVLGFLLAADNINALKEAQRNLLMHPSQPEAWATLVSAAKVAQVSPRTIRGMVRVWAPKCAPAVRAWLHQAAPSTPA</sequence>
<accession>A0A6A0H546</accession>
<reference evidence="4" key="1">
    <citation type="submission" date="2014-08" db="EMBL/GenBank/DDBJ databases">
        <authorList>
            <person name="Murali S."/>
            <person name="Richards S."/>
            <person name="Bandaranaike D."/>
            <person name="Bellair M."/>
            <person name="Blankenburg K."/>
            <person name="Chao H."/>
            <person name="Dinh H."/>
            <person name="Doddapaneni H."/>
            <person name="Dugan-Rocha S."/>
            <person name="Elkadiri S."/>
            <person name="Gnanaolivu R."/>
            <person name="Hughes D."/>
            <person name="Lee S."/>
            <person name="Li M."/>
            <person name="Ming W."/>
            <person name="Munidasa M."/>
            <person name="Muniz J."/>
            <person name="Nguyen L."/>
            <person name="Osuji N."/>
            <person name="Pu L.-L."/>
            <person name="Puazo M."/>
            <person name="Skinner E."/>
            <person name="Qu C."/>
            <person name="Quiroz J."/>
            <person name="Raj R."/>
            <person name="Weissenberger G."/>
            <person name="Xin Y."/>
            <person name="Zou X."/>
            <person name="Han Y."/>
            <person name="Worley K."/>
            <person name="Muzny D."/>
            <person name="Gibbs R."/>
        </authorList>
    </citation>
    <scope>NUCLEOTIDE SEQUENCE</scope>
    <source>
        <strain evidence="4">HAZT.00-mixed</strain>
        <tissue evidence="4">Whole organism</tissue>
    </source>
</reference>
<dbReference type="GO" id="GO:0055087">
    <property type="term" value="C:Ski complex"/>
    <property type="evidence" value="ECO:0007669"/>
    <property type="project" value="InterPro"/>
</dbReference>
<dbReference type="Pfam" id="PF14559">
    <property type="entry name" value="TPR_19"/>
    <property type="match status" value="2"/>
</dbReference>
<evidence type="ECO:0000256" key="3">
    <source>
        <dbReference type="PROSITE-ProRule" id="PRU00339"/>
    </source>
</evidence>
<gene>
    <name evidence="6" type="primary">LOC108667795</name>
    <name evidence="4" type="ORF">HAZT_HAZT004654</name>
</gene>
<dbReference type="InterPro" id="IPR039226">
    <property type="entry name" value="Ski3/TTC37"/>
</dbReference>
<dbReference type="PROSITE" id="PS50005">
    <property type="entry name" value="TPR"/>
    <property type="match status" value="5"/>
</dbReference>
<evidence type="ECO:0000313" key="5">
    <source>
        <dbReference type="Proteomes" id="UP000694843"/>
    </source>
</evidence>
<dbReference type="RefSeq" id="XP_018010354.1">
    <property type="nucleotide sequence ID" value="XM_018154865.2"/>
</dbReference>
<feature type="repeat" description="TPR" evidence="3">
    <location>
        <begin position="598"/>
        <end position="631"/>
    </location>
</feature>
<protein>
    <submittedName>
        <fullName evidence="6">Tetratricopeptide repeat protein 37-like</fullName>
    </submittedName>
</protein>
<dbReference type="OMA" id="IRMYPEA"/>